<keyword evidence="5 9" id="KW-0472">Membrane</keyword>
<gene>
    <name evidence="11" type="ORF">BU61_6177</name>
</gene>
<feature type="region of interest" description="Disordered" evidence="8">
    <location>
        <begin position="294"/>
        <end position="322"/>
    </location>
</feature>
<keyword evidence="7" id="KW-0807">Transducer</keyword>
<feature type="region of interest" description="Disordered" evidence="8">
    <location>
        <begin position="351"/>
        <end position="372"/>
    </location>
</feature>
<keyword evidence="6 11" id="KW-0675">Receptor</keyword>
<evidence type="ECO:0000256" key="9">
    <source>
        <dbReference type="SAM" id="Phobius"/>
    </source>
</evidence>
<keyword evidence="2 9" id="KW-0812">Transmembrane</keyword>
<feature type="transmembrane region" description="Helical" evidence="9">
    <location>
        <begin position="205"/>
        <end position="228"/>
    </location>
</feature>
<dbReference type="Pfam" id="PF00001">
    <property type="entry name" value="7tm_1"/>
    <property type="match status" value="1"/>
</dbReference>
<evidence type="ECO:0000256" key="4">
    <source>
        <dbReference type="ARBA" id="ARBA00023040"/>
    </source>
</evidence>
<evidence type="ECO:0000313" key="12">
    <source>
        <dbReference type="Proteomes" id="UP001165941"/>
    </source>
</evidence>
<name>A0ABX0S1C6_PONBL</name>
<keyword evidence="4" id="KW-0297">G-protein coupled receptor</keyword>
<comment type="subcellular location">
    <subcellularLocation>
        <location evidence="1">Membrane</location>
    </subcellularLocation>
</comment>
<dbReference type="PRINTS" id="PR00237">
    <property type="entry name" value="GPCRRHODOPSN"/>
</dbReference>
<evidence type="ECO:0000256" key="5">
    <source>
        <dbReference type="ARBA" id="ARBA00023136"/>
    </source>
</evidence>
<reference evidence="11" key="1">
    <citation type="submission" date="2018-05" db="EMBL/GenBank/DDBJ databases">
        <authorList>
            <person name="Pedro S.L.S."/>
            <person name="Freitas R.C."/>
            <person name="Barreto A.S."/>
            <person name="Lima A.O.S."/>
        </authorList>
    </citation>
    <scope>NUCLEOTIDE SEQUENCE</scope>
    <source>
        <strain evidence="11">BP203</strain>
        <tissue evidence="11">Muscle</tissue>
    </source>
</reference>
<evidence type="ECO:0000256" key="6">
    <source>
        <dbReference type="ARBA" id="ARBA00023170"/>
    </source>
</evidence>
<dbReference type="PANTHER" id="PTHR10489:SF951">
    <property type="entry name" value="RELAXIN FAMILY PEPTIDE_INSL5 RECEPTOR 4"/>
    <property type="match status" value="1"/>
</dbReference>
<evidence type="ECO:0000256" key="3">
    <source>
        <dbReference type="ARBA" id="ARBA00022989"/>
    </source>
</evidence>
<accession>A0ABX0S1C6</accession>
<dbReference type="InterPro" id="IPR000276">
    <property type="entry name" value="GPCR_Rhodpsn"/>
</dbReference>
<evidence type="ECO:0000256" key="1">
    <source>
        <dbReference type="ARBA" id="ARBA00004370"/>
    </source>
</evidence>
<dbReference type="InterPro" id="IPR017452">
    <property type="entry name" value="GPCR_Rhodpsn_7TM"/>
</dbReference>
<dbReference type="PANTHER" id="PTHR10489">
    <property type="entry name" value="CELL ADHESION MOLECULE"/>
    <property type="match status" value="1"/>
</dbReference>
<feature type="domain" description="G-protein coupled receptors family 1 profile" evidence="10">
    <location>
        <begin position="96"/>
        <end position="266"/>
    </location>
</feature>
<keyword evidence="12" id="KW-1185">Reference proteome</keyword>
<dbReference type="Proteomes" id="UP001165941">
    <property type="component" value="Unassembled WGS sequence"/>
</dbReference>
<evidence type="ECO:0000256" key="7">
    <source>
        <dbReference type="ARBA" id="ARBA00023224"/>
    </source>
</evidence>
<evidence type="ECO:0000256" key="8">
    <source>
        <dbReference type="SAM" id="MobiDB-lite"/>
    </source>
</evidence>
<protein>
    <submittedName>
        <fullName evidence="11">Relaxin-3 receptor 1</fullName>
    </submittedName>
</protein>
<evidence type="ECO:0000259" key="10">
    <source>
        <dbReference type="PROSITE" id="PS50262"/>
    </source>
</evidence>
<proteinExistence type="predicted"/>
<keyword evidence="3 9" id="KW-1133">Transmembrane helix</keyword>
<dbReference type="InterPro" id="IPR050119">
    <property type="entry name" value="CCR1-9-like"/>
</dbReference>
<dbReference type="Gene3D" id="1.20.1070.10">
    <property type="entry name" value="Rhodopsin 7-helix transmembrane proteins"/>
    <property type="match status" value="1"/>
</dbReference>
<feature type="transmembrane region" description="Helical" evidence="9">
    <location>
        <begin position="149"/>
        <end position="167"/>
    </location>
</feature>
<dbReference type="SUPFAM" id="SSF81321">
    <property type="entry name" value="Family A G protein-coupled receptor-like"/>
    <property type="match status" value="1"/>
</dbReference>
<organism evidence="11 12">
    <name type="scientific">Pontoporia blainvillei</name>
    <name type="common">Franciscana</name>
    <name type="synonym">Delphinus blainvillei</name>
    <dbReference type="NCBI Taxonomy" id="48723"/>
    <lineage>
        <taxon>Eukaryota</taxon>
        <taxon>Metazoa</taxon>
        <taxon>Chordata</taxon>
        <taxon>Craniata</taxon>
        <taxon>Vertebrata</taxon>
        <taxon>Euteleostomi</taxon>
        <taxon>Mammalia</taxon>
        <taxon>Eutheria</taxon>
        <taxon>Laurasiatheria</taxon>
        <taxon>Artiodactyla</taxon>
        <taxon>Whippomorpha</taxon>
        <taxon>Cetacea</taxon>
        <taxon>Odontoceti</taxon>
        <taxon>Pontoporiidae</taxon>
        <taxon>Pontoporia</taxon>
    </lineage>
</organism>
<dbReference type="PROSITE" id="PS50262">
    <property type="entry name" value="G_PROTEIN_RECEP_F1_2"/>
    <property type="match status" value="1"/>
</dbReference>
<evidence type="ECO:0000313" key="11">
    <source>
        <dbReference type="EMBL" id="NIG58929.1"/>
    </source>
</evidence>
<evidence type="ECO:0000256" key="2">
    <source>
        <dbReference type="ARBA" id="ARBA00022692"/>
    </source>
</evidence>
<comment type="caution">
    <text evidence="11">The sequence shown here is derived from an EMBL/GenBank/DDBJ whole genome shotgun (WGS) entry which is preliminary data.</text>
</comment>
<sequence length="372" mass="40846">MNKAAAEDELAELFSLMPDLLQVTNTSGNVSLQLQDFDVHEHVRQRLLAHLHERGALPHSVALALKSHRTRGHGRGDCCGRSLGHSCRFSAKALRVLIWASAALASLPKAIFSTTIEVMGEELCLVRFPDKLLGRDRQFWLGLYHLQKVLLGFLPPLGIISLCYLLLVRFISDHRVAGTEAGASAAGGGLARASARRLCKATKSVTVVVLSFFLCCLPNQALTTWSILVKFNAVHFSQEYFLCQVYAFPVSVCLAHSNSCLKPILYCLVRREFRNALENLLRRLASPSLPSIRPFAAATKPEPEDQTGRPWHPSTRPRSPTCSTIRPAWWSTAGGGALRPAAQQLRLLTQAEARGTQELPSGLPSAEKSRAD</sequence>
<dbReference type="EMBL" id="PGGH01070481">
    <property type="protein sequence ID" value="NIG58929.1"/>
    <property type="molecule type" value="Genomic_DNA"/>
</dbReference>
<feature type="transmembrane region" description="Helical" evidence="9">
    <location>
        <begin position="93"/>
        <end position="112"/>
    </location>
</feature>